<dbReference type="Proteomes" id="UP000649753">
    <property type="component" value="Unassembled WGS sequence"/>
</dbReference>
<reference evidence="1" key="1">
    <citation type="submission" date="2020-10" db="EMBL/GenBank/DDBJ databases">
        <title>Sequencing the genomes of 1000 actinobacteria strains.</title>
        <authorList>
            <person name="Klenk H.-P."/>
        </authorList>
    </citation>
    <scope>NUCLEOTIDE SEQUENCE</scope>
    <source>
        <strain evidence="1">DSM 46832</strain>
    </source>
</reference>
<protein>
    <submittedName>
        <fullName evidence="1">Uncharacterized protein</fullName>
    </submittedName>
</protein>
<dbReference type="EMBL" id="JADBEB010000001">
    <property type="protein sequence ID" value="MBE1492725.1"/>
    <property type="molecule type" value="Genomic_DNA"/>
</dbReference>
<organism evidence="1 2">
    <name type="scientific">Plantactinospora soyae</name>
    <dbReference type="NCBI Taxonomy" id="1544732"/>
    <lineage>
        <taxon>Bacteria</taxon>
        <taxon>Bacillati</taxon>
        <taxon>Actinomycetota</taxon>
        <taxon>Actinomycetes</taxon>
        <taxon>Micromonosporales</taxon>
        <taxon>Micromonosporaceae</taxon>
        <taxon>Plantactinospora</taxon>
    </lineage>
</organism>
<accession>A0A927MFG9</accession>
<gene>
    <name evidence="1" type="ORF">H4W31_008363</name>
</gene>
<comment type="caution">
    <text evidence="1">The sequence shown here is derived from an EMBL/GenBank/DDBJ whole genome shotgun (WGS) entry which is preliminary data.</text>
</comment>
<dbReference type="RefSeq" id="WP_192771581.1">
    <property type="nucleotide sequence ID" value="NZ_JADBEB010000001.1"/>
</dbReference>
<name>A0A927MFG9_9ACTN</name>
<keyword evidence="2" id="KW-1185">Reference proteome</keyword>
<evidence type="ECO:0000313" key="1">
    <source>
        <dbReference type="EMBL" id="MBE1492725.1"/>
    </source>
</evidence>
<evidence type="ECO:0000313" key="2">
    <source>
        <dbReference type="Proteomes" id="UP000649753"/>
    </source>
</evidence>
<sequence length="175" mass="18681">MTRALTSDWVRLWRLAERLAPAAEGAAGVFEPIGLILADPAEPFTASSDATPAGSVMFAGTGGDGVHFSALGTDGAGAVVMTVPMAFDSPNHVLGKDIPEFLALGCRTGYFHLERLAYGWGRQDTVVRLESGLEADDPDEAGLLQHIVDEFNLQPWPEVDNRLRRLAGEHGNLLG</sequence>
<dbReference type="AlphaFoldDB" id="A0A927MFG9"/>
<proteinExistence type="predicted"/>